<dbReference type="InterPro" id="IPR042099">
    <property type="entry name" value="ANL_N_sf"/>
</dbReference>
<keyword evidence="3" id="KW-0436">Ligase</keyword>
<reference evidence="3 4" key="1">
    <citation type="journal article" date="2011" name="Science">
        <title>Drosophila microbiome modulates host developmental and metabolic homeostasis via insulin signaling.</title>
        <authorList>
            <person name="Shin S.C."/>
            <person name="Kim S.H."/>
            <person name="You H."/>
            <person name="Kim B."/>
            <person name="Kim A.C."/>
            <person name="Lee K.A."/>
            <person name="Yoon J.H."/>
            <person name="Ryu J.H."/>
            <person name="Lee W.J."/>
        </authorList>
    </citation>
    <scope>NUCLEOTIDE SEQUENCE [LARGE SCALE GENOMIC DNA]</scope>
    <source>
        <strain evidence="3 4">DM001</strain>
    </source>
</reference>
<dbReference type="Gene3D" id="3.40.50.12780">
    <property type="entry name" value="N-terminal domain of ligase-like"/>
    <property type="match status" value="1"/>
</dbReference>
<dbReference type="Proteomes" id="UP000018454">
    <property type="component" value="Unassembled WGS sequence"/>
</dbReference>
<organism evidence="3 4">
    <name type="scientific">Acetobacter pomorum DM001</name>
    <dbReference type="NCBI Taxonomy" id="945681"/>
    <lineage>
        <taxon>Bacteria</taxon>
        <taxon>Pseudomonadati</taxon>
        <taxon>Pseudomonadota</taxon>
        <taxon>Alphaproteobacteria</taxon>
        <taxon>Acetobacterales</taxon>
        <taxon>Acetobacteraceae</taxon>
        <taxon>Acetobacter</taxon>
    </lineage>
</organism>
<evidence type="ECO:0000313" key="3">
    <source>
        <dbReference type="EMBL" id="EGE47159.1"/>
    </source>
</evidence>
<accession>F1YV54</accession>
<dbReference type="Pfam" id="PF00501">
    <property type="entry name" value="AMP-binding"/>
    <property type="match status" value="1"/>
</dbReference>
<evidence type="ECO:0000313" key="4">
    <source>
        <dbReference type="Proteomes" id="UP000018454"/>
    </source>
</evidence>
<dbReference type="Gene3D" id="3.30.300.30">
    <property type="match status" value="1"/>
</dbReference>
<dbReference type="OrthoDB" id="9803968at2"/>
<comment type="caution">
    <text evidence="3">The sequence shown here is derived from an EMBL/GenBank/DDBJ whole genome shotgun (WGS) entry which is preliminary data.</text>
</comment>
<dbReference type="InterPro" id="IPR045851">
    <property type="entry name" value="AMP-bd_C_sf"/>
</dbReference>
<dbReference type="GO" id="GO:0016874">
    <property type="term" value="F:ligase activity"/>
    <property type="evidence" value="ECO:0007669"/>
    <property type="project" value="UniProtKB-KW"/>
</dbReference>
<dbReference type="RefSeq" id="WP_006116893.1">
    <property type="nucleotide sequence ID" value="NZ_AEUP01000030.1"/>
</dbReference>
<dbReference type="PANTHER" id="PTHR22754:SF32">
    <property type="entry name" value="DISCO-INTERACTING PROTEIN 2"/>
    <property type="match status" value="1"/>
</dbReference>
<dbReference type="InterPro" id="IPR000873">
    <property type="entry name" value="AMP-dep_synth/lig_dom"/>
</dbReference>
<dbReference type="GO" id="GO:0070566">
    <property type="term" value="F:adenylyltransferase activity"/>
    <property type="evidence" value="ECO:0007669"/>
    <property type="project" value="TreeGrafter"/>
</dbReference>
<feature type="domain" description="AMP-dependent synthetase/ligase" evidence="2">
    <location>
        <begin position="35"/>
        <end position="419"/>
    </location>
</feature>
<proteinExistence type="inferred from homology"/>
<evidence type="ECO:0000259" key="2">
    <source>
        <dbReference type="Pfam" id="PF00501"/>
    </source>
</evidence>
<dbReference type="EMBL" id="AEUP01000030">
    <property type="protein sequence ID" value="EGE47159.1"/>
    <property type="molecule type" value="Genomic_DNA"/>
</dbReference>
<name>F1YV54_9PROT</name>
<gene>
    <name evidence="3" type="primary">fadD21</name>
    <name evidence="3" type="ORF">APO_1841</name>
</gene>
<protein>
    <submittedName>
        <fullName evidence="3">Putative fatty-acid--CoA ligase FadD21</fullName>
    </submittedName>
</protein>
<dbReference type="AlphaFoldDB" id="F1YV54"/>
<dbReference type="PANTHER" id="PTHR22754">
    <property type="entry name" value="DISCO-INTERACTING PROTEIN 2 DIP2 -RELATED"/>
    <property type="match status" value="1"/>
</dbReference>
<dbReference type="SUPFAM" id="SSF56801">
    <property type="entry name" value="Acetyl-CoA synthetase-like"/>
    <property type="match status" value="1"/>
</dbReference>
<sequence length="596" mass="66761">MEKFPSLVLGPNQEQIPDWRQISLAELCRFRTMVQPDLEIMSFLGDGIHETETLTIERLDRQASHMAAWLSKVLPPSSKVMLLFENGPDYLIGLFGCAYAGMVAVSGVYPSDFGSRDRLNYIVKDSECSAILGKKKVLEAFQSECLEVSQEVFWIPVEISETYYKKVYNPSLNEDLALIQYTSGSTQNPKGVILTNRNILFNLLQQGQKFGYQKGDVGVSWLPLSHDMGLMGAALMAIGAGGKCVLLPPETFLKDPSNWLRAISKYGATLSGGPAFAYQMCLNINEDTIDSLDLSTWDQAFVGSESINRKVLEQFEVKFSKYRFKNLAFCPCYGLAEATLLVSAKERNLLPLFITVSREKLSEGYIVETENLEDQRGIVSSGNLIDETQAVIVDSNMNICSDRECGTIYLNGPSISSGYCGRFSKNIESFNYEGKLYISTGDKGFFINQNIYIIGRKDNEINVNGVLLDPEDIVFSVNEVEDKLSQRNCAVFQKTGRHESIVFVFGAANLEESVFTSIFRNIKNILCRKFKVSNGEIIAVSKSGIVRTPSGKVSMKKTQQHLEDGRIDMVFRKEFSSHDNSSFHVRKMKTYERSSK</sequence>
<dbReference type="GO" id="GO:0006633">
    <property type="term" value="P:fatty acid biosynthetic process"/>
    <property type="evidence" value="ECO:0007669"/>
    <property type="project" value="TreeGrafter"/>
</dbReference>
<comment type="similarity">
    <text evidence="1">Belongs to the ATP-dependent AMP-binding enzyme family.</text>
</comment>
<dbReference type="GO" id="GO:0005886">
    <property type="term" value="C:plasma membrane"/>
    <property type="evidence" value="ECO:0007669"/>
    <property type="project" value="TreeGrafter"/>
</dbReference>
<evidence type="ECO:0000256" key="1">
    <source>
        <dbReference type="ARBA" id="ARBA00006432"/>
    </source>
</evidence>